<protein>
    <submittedName>
        <fullName evidence="2">Uncharacterized protein</fullName>
    </submittedName>
</protein>
<accession>A0A8K0P737</accession>
<gene>
    <name evidence="2" type="ORF">J437_LFUL002902</name>
</gene>
<proteinExistence type="predicted"/>
<dbReference type="EMBL" id="KZ309354">
    <property type="protein sequence ID" value="KAG8238445.1"/>
    <property type="molecule type" value="Genomic_DNA"/>
</dbReference>
<dbReference type="Proteomes" id="UP000792457">
    <property type="component" value="Unassembled WGS sequence"/>
</dbReference>
<keyword evidence="3" id="KW-1185">Reference proteome</keyword>
<dbReference type="AlphaFoldDB" id="A0A8K0P737"/>
<feature type="compositionally biased region" description="Low complexity" evidence="1">
    <location>
        <begin position="30"/>
        <end position="39"/>
    </location>
</feature>
<evidence type="ECO:0000313" key="2">
    <source>
        <dbReference type="EMBL" id="KAG8238445.1"/>
    </source>
</evidence>
<evidence type="ECO:0000256" key="1">
    <source>
        <dbReference type="SAM" id="MobiDB-lite"/>
    </source>
</evidence>
<dbReference type="OrthoDB" id="10052879at2759"/>
<feature type="region of interest" description="Disordered" evidence="1">
    <location>
        <begin position="1"/>
        <end position="42"/>
    </location>
</feature>
<name>A0A8K0P737_LADFU</name>
<evidence type="ECO:0000313" key="3">
    <source>
        <dbReference type="Proteomes" id="UP000792457"/>
    </source>
</evidence>
<feature type="compositionally biased region" description="Basic and acidic residues" evidence="1">
    <location>
        <begin position="1"/>
        <end position="10"/>
    </location>
</feature>
<sequence>MVLDSFKGDEENMPTTTESDVPEYRSITDSVGSQSDVSVGCGGVGSTKPRMDVVCVLDVHQPEHLSERKKALEEVKHACTLVNARCHQIQGGKDAVRCFLSGMAAGARGVSVSF</sequence>
<reference evidence="2" key="1">
    <citation type="submission" date="2013-04" db="EMBL/GenBank/DDBJ databases">
        <authorList>
            <person name="Qu J."/>
            <person name="Murali S.C."/>
            <person name="Bandaranaike D."/>
            <person name="Bellair M."/>
            <person name="Blankenburg K."/>
            <person name="Chao H."/>
            <person name="Dinh H."/>
            <person name="Doddapaneni H."/>
            <person name="Downs B."/>
            <person name="Dugan-Rocha S."/>
            <person name="Elkadiri S."/>
            <person name="Gnanaolivu R.D."/>
            <person name="Hernandez B."/>
            <person name="Javaid M."/>
            <person name="Jayaseelan J.C."/>
            <person name="Lee S."/>
            <person name="Li M."/>
            <person name="Ming W."/>
            <person name="Munidasa M."/>
            <person name="Muniz J."/>
            <person name="Nguyen L."/>
            <person name="Ongeri F."/>
            <person name="Osuji N."/>
            <person name="Pu L.-L."/>
            <person name="Puazo M."/>
            <person name="Qu C."/>
            <person name="Quiroz J."/>
            <person name="Raj R."/>
            <person name="Weissenberger G."/>
            <person name="Xin Y."/>
            <person name="Zou X."/>
            <person name="Han Y."/>
            <person name="Richards S."/>
            <person name="Worley K."/>
            <person name="Muzny D."/>
            <person name="Gibbs R."/>
        </authorList>
    </citation>
    <scope>NUCLEOTIDE SEQUENCE</scope>
    <source>
        <strain evidence="2">Sampled in the wild</strain>
    </source>
</reference>
<reference evidence="2" key="2">
    <citation type="submission" date="2017-10" db="EMBL/GenBank/DDBJ databases">
        <title>Ladona fulva Genome sequencing and assembly.</title>
        <authorList>
            <person name="Murali S."/>
            <person name="Richards S."/>
            <person name="Bandaranaike D."/>
            <person name="Bellair M."/>
            <person name="Blankenburg K."/>
            <person name="Chao H."/>
            <person name="Dinh H."/>
            <person name="Doddapaneni H."/>
            <person name="Dugan-Rocha S."/>
            <person name="Elkadiri S."/>
            <person name="Gnanaolivu R."/>
            <person name="Hernandez B."/>
            <person name="Skinner E."/>
            <person name="Javaid M."/>
            <person name="Lee S."/>
            <person name="Li M."/>
            <person name="Ming W."/>
            <person name="Munidasa M."/>
            <person name="Muniz J."/>
            <person name="Nguyen L."/>
            <person name="Hughes D."/>
            <person name="Osuji N."/>
            <person name="Pu L.-L."/>
            <person name="Puazo M."/>
            <person name="Qu C."/>
            <person name="Quiroz J."/>
            <person name="Raj R."/>
            <person name="Weissenberger G."/>
            <person name="Xin Y."/>
            <person name="Zou X."/>
            <person name="Han Y."/>
            <person name="Worley K."/>
            <person name="Muzny D."/>
            <person name="Gibbs R."/>
        </authorList>
    </citation>
    <scope>NUCLEOTIDE SEQUENCE</scope>
    <source>
        <strain evidence="2">Sampled in the wild</strain>
    </source>
</reference>
<organism evidence="2 3">
    <name type="scientific">Ladona fulva</name>
    <name type="common">Scarce chaser dragonfly</name>
    <name type="synonym">Libellula fulva</name>
    <dbReference type="NCBI Taxonomy" id="123851"/>
    <lineage>
        <taxon>Eukaryota</taxon>
        <taxon>Metazoa</taxon>
        <taxon>Ecdysozoa</taxon>
        <taxon>Arthropoda</taxon>
        <taxon>Hexapoda</taxon>
        <taxon>Insecta</taxon>
        <taxon>Pterygota</taxon>
        <taxon>Palaeoptera</taxon>
        <taxon>Odonata</taxon>
        <taxon>Epiprocta</taxon>
        <taxon>Anisoptera</taxon>
        <taxon>Libelluloidea</taxon>
        <taxon>Libellulidae</taxon>
        <taxon>Ladona</taxon>
    </lineage>
</organism>
<comment type="caution">
    <text evidence="2">The sequence shown here is derived from an EMBL/GenBank/DDBJ whole genome shotgun (WGS) entry which is preliminary data.</text>
</comment>